<dbReference type="InterPro" id="IPR026906">
    <property type="entry name" value="LRR_5"/>
</dbReference>
<evidence type="ECO:0000256" key="1">
    <source>
        <dbReference type="SAM" id="SignalP"/>
    </source>
</evidence>
<feature type="chain" id="PRO_5004114362" description="Leucine-rich repeat domain-containing protein" evidence="1">
    <location>
        <begin position="26"/>
        <end position="493"/>
    </location>
</feature>
<dbReference type="OrthoDB" id="1863769at2"/>
<dbReference type="PATRIC" id="fig|1235802.3.peg.3554"/>
<organism evidence="2 3">
    <name type="scientific">Eubacterium plexicaudatum ASF492</name>
    <dbReference type="NCBI Taxonomy" id="1235802"/>
    <lineage>
        <taxon>Bacteria</taxon>
        <taxon>Bacillati</taxon>
        <taxon>Bacillota</taxon>
        <taxon>Clostridia</taxon>
        <taxon>Eubacteriales</taxon>
        <taxon>Eubacteriaceae</taxon>
        <taxon>Eubacterium</taxon>
    </lineage>
</organism>
<dbReference type="HOGENOM" id="CLU_552914_0_0_9"/>
<dbReference type="STRING" id="1235802.C823_03368"/>
<accession>N2AI66</accession>
<dbReference type="InterPro" id="IPR053139">
    <property type="entry name" value="Surface_bspA-like"/>
</dbReference>
<dbReference type="PANTHER" id="PTHR45661:SF3">
    <property type="entry name" value="IG-LIKE DOMAIN-CONTAINING PROTEIN"/>
    <property type="match status" value="1"/>
</dbReference>
<dbReference type="InterPro" id="IPR032675">
    <property type="entry name" value="LRR_dom_sf"/>
</dbReference>
<dbReference type="Gene3D" id="3.80.10.10">
    <property type="entry name" value="Ribonuclease Inhibitor"/>
    <property type="match status" value="3"/>
</dbReference>
<proteinExistence type="predicted"/>
<keyword evidence="3" id="KW-1185">Reference proteome</keyword>
<protein>
    <recommendedName>
        <fullName evidence="4">Leucine-rich repeat domain-containing protein</fullName>
    </recommendedName>
</protein>
<reference evidence="2 3" key="1">
    <citation type="journal article" date="2014" name="Genome Announc.">
        <title>Draft genome sequences of the altered schaedler flora, a defined bacterial community from gnotobiotic mice.</title>
        <authorList>
            <person name="Wannemuehler M.J."/>
            <person name="Overstreet A.M."/>
            <person name="Ward D.V."/>
            <person name="Phillips G.J."/>
        </authorList>
    </citation>
    <scope>NUCLEOTIDE SEQUENCE [LARGE SCALE GENOMIC DNA]</scope>
    <source>
        <strain evidence="2 3">ASF492</strain>
    </source>
</reference>
<evidence type="ECO:0008006" key="4">
    <source>
        <dbReference type="Google" id="ProtNLM"/>
    </source>
</evidence>
<dbReference type="EMBL" id="AQFT01000100">
    <property type="protein sequence ID" value="EMZ24104.1"/>
    <property type="molecule type" value="Genomic_DNA"/>
</dbReference>
<dbReference type="Proteomes" id="UP000012589">
    <property type="component" value="Unassembled WGS sequence"/>
</dbReference>
<evidence type="ECO:0000313" key="3">
    <source>
        <dbReference type="Proteomes" id="UP000012589"/>
    </source>
</evidence>
<dbReference type="AlphaFoldDB" id="N2AI66"/>
<evidence type="ECO:0000313" key="2">
    <source>
        <dbReference type="EMBL" id="EMZ24104.1"/>
    </source>
</evidence>
<dbReference type="Gene3D" id="3.40.50.12480">
    <property type="match status" value="1"/>
</dbReference>
<feature type="signal peptide" evidence="1">
    <location>
        <begin position="1"/>
        <end position="25"/>
    </location>
</feature>
<dbReference type="SUPFAM" id="SSF52058">
    <property type="entry name" value="L domain-like"/>
    <property type="match status" value="1"/>
</dbReference>
<comment type="caution">
    <text evidence="2">The sequence shown here is derived from an EMBL/GenBank/DDBJ whole genome shotgun (WGS) entry which is preliminary data.</text>
</comment>
<keyword evidence="1" id="KW-0732">Signal</keyword>
<gene>
    <name evidence="2" type="ORF">C823_03368</name>
</gene>
<dbReference type="eggNOG" id="COG5492">
    <property type="taxonomic scope" value="Bacteria"/>
</dbReference>
<dbReference type="Pfam" id="PF13306">
    <property type="entry name" value="LRR_5"/>
    <property type="match status" value="2"/>
</dbReference>
<sequence length="493" mass="53681">MKLKLVSILLAFCTTAGSMTMPAFAERTQAAQIESESNMTAQENGSVKEQEWEGYTYKELTDNTLEITGYKGTDTALTIPDKIEDKPVTGIGRGAFAGLEKVESITIPEGITNIGSSAFQRCGSLKNIVIPEGVTVIDEYIFAYSAKLESVTLPESVTTIKEGAFGECRSLKSIAIPKNVDSIPDYAFTYCESLAQVRFPEGLTYIGENAFSGCKSLQNVEFPNSLKDIDYFAFQNCTTLSNVTFPENLENIGRDAFLGCESLQNVEFHEGLIRIGEGAFRSCSKLESLTLPLSLTEIWKGAFTDCNSLKTVNYAGSKTDRSNMRIVGEGNAPLLQSKITYGSTGKSEDFAPKKGSQLKDNGVTYQVKTDVSELAFVKTIDKASKIKISDSVKIDGICYTVASITKNAFLNNKNITKVTIHRDVKSIGKSAFKGCSKLKKIVIQSHILESVGTNAFKGIHSSAVIKVPDLNLNDYKKIMKNKGQGSKVKIVAL</sequence>
<name>N2AI66_9FIRM</name>
<dbReference type="PANTHER" id="PTHR45661">
    <property type="entry name" value="SURFACE ANTIGEN"/>
    <property type="match status" value="1"/>
</dbReference>